<gene>
    <name evidence="2" type="ORF">ACFOMD_08780</name>
</gene>
<evidence type="ECO:0000256" key="1">
    <source>
        <dbReference type="SAM" id="SignalP"/>
    </source>
</evidence>
<feature type="chain" id="PRO_5046359251" evidence="1">
    <location>
        <begin position="21"/>
        <end position="98"/>
    </location>
</feature>
<dbReference type="EMBL" id="JBHRXV010000006">
    <property type="protein sequence ID" value="MFC3712663.1"/>
    <property type="molecule type" value="Genomic_DNA"/>
</dbReference>
<protein>
    <submittedName>
        <fullName evidence="2">Uncharacterized protein</fullName>
    </submittedName>
</protein>
<keyword evidence="3" id="KW-1185">Reference proteome</keyword>
<evidence type="ECO:0000313" key="2">
    <source>
        <dbReference type="EMBL" id="MFC3712663.1"/>
    </source>
</evidence>
<dbReference type="Proteomes" id="UP001595615">
    <property type="component" value="Unassembled WGS sequence"/>
</dbReference>
<reference evidence="3" key="1">
    <citation type="journal article" date="2019" name="Int. J. Syst. Evol. Microbiol.">
        <title>The Global Catalogue of Microorganisms (GCM) 10K type strain sequencing project: providing services to taxonomists for standard genome sequencing and annotation.</title>
        <authorList>
            <consortium name="The Broad Institute Genomics Platform"/>
            <consortium name="The Broad Institute Genome Sequencing Center for Infectious Disease"/>
            <person name="Wu L."/>
            <person name="Ma J."/>
        </authorList>
    </citation>
    <scope>NUCLEOTIDE SEQUENCE [LARGE SCALE GENOMIC DNA]</scope>
    <source>
        <strain evidence="3">KCTC 42644</strain>
    </source>
</reference>
<name>A0ABV7XBN8_9SPHN</name>
<comment type="caution">
    <text evidence="2">The sequence shown here is derived from an EMBL/GenBank/DDBJ whole genome shotgun (WGS) entry which is preliminary data.</text>
</comment>
<evidence type="ECO:0000313" key="3">
    <source>
        <dbReference type="Proteomes" id="UP001595615"/>
    </source>
</evidence>
<feature type="signal peptide" evidence="1">
    <location>
        <begin position="1"/>
        <end position="20"/>
    </location>
</feature>
<sequence>MLRLILALVVLAGLAFLAQATGLVAFGTSGALRAPSVDLRVDGGEVPKVQVEAAKVKVGVTEKTVELLNVDVGMREKAVAIPKVELNKATTDDGSATR</sequence>
<dbReference type="RefSeq" id="WP_380859970.1">
    <property type="nucleotide sequence ID" value="NZ_JBHRXV010000006.1"/>
</dbReference>
<organism evidence="2 3">
    <name type="scientific">Sphingoaurantiacus capsulatus</name>
    <dbReference type="NCBI Taxonomy" id="1771310"/>
    <lineage>
        <taxon>Bacteria</taxon>
        <taxon>Pseudomonadati</taxon>
        <taxon>Pseudomonadota</taxon>
        <taxon>Alphaproteobacteria</taxon>
        <taxon>Sphingomonadales</taxon>
        <taxon>Sphingosinicellaceae</taxon>
        <taxon>Sphingoaurantiacus</taxon>
    </lineage>
</organism>
<keyword evidence="1" id="KW-0732">Signal</keyword>
<accession>A0ABV7XBN8</accession>
<proteinExistence type="predicted"/>